<dbReference type="SUPFAM" id="SSF111321">
    <property type="entry name" value="AF1104-like"/>
    <property type="match status" value="1"/>
</dbReference>
<dbReference type="GO" id="GO:0046872">
    <property type="term" value="F:metal ion binding"/>
    <property type="evidence" value="ECO:0007669"/>
    <property type="project" value="UniProtKB-UniRule"/>
</dbReference>
<dbReference type="GO" id="GO:0006974">
    <property type="term" value="P:DNA damage response"/>
    <property type="evidence" value="ECO:0007669"/>
    <property type="project" value="TreeGrafter"/>
</dbReference>
<dbReference type="EC" id="3.1.3.-" evidence="7"/>
<dbReference type="PANTHER" id="PTHR12260:SF4">
    <property type="entry name" value="SUGAR PHOSPHATE PHOSPHATASE"/>
    <property type="match status" value="1"/>
</dbReference>
<feature type="domain" description="Damage-control phosphatase ARMT1-like metal-binding" evidence="8">
    <location>
        <begin position="26"/>
        <end position="434"/>
    </location>
</feature>
<sequence length="460" mass="52608">MSAVTPNNPPCPAYRASEKGSFAWDTTARRWPVILTGVIDDMCKAYANETDETKVKEGKAIVEGISALKYEIGHDRPISWLTYALSLFRPLKEDGEADVAVWNQQIATYFPNSTWFDGSWLYNECLMYRRLRELYNLSTTWKNYDPFLSQKNATFKGAYGAVFELAQKFSKLLDTQTEEQTQILFHELMQVCLWGNAHDLSLLTNMSQEDIRNLQTTGKEKIEEQEKNIVVNDIDKVWNHVKGLKDARVDFVLDNSGFELFVDLVLADWLVQTKKAEKVVFHCKTIPWFVSDVIEDDFPILLESCFNPEFFASCSPSESDVAALKALASRWQDYIKNGQWVVTSHQFWCSGLAYRHLREEAPELFADLANNSQLVFFKGDLNFRKLTYDCKWPVTTPFNTALGEDLSQHFTSICSLRTNKADVICGLAEGVQEKIEQRATPLEWRCGGKYAVVEYSSGRP</sequence>
<feature type="non-terminal residue" evidence="9">
    <location>
        <position position="1"/>
    </location>
</feature>
<dbReference type="Gene3D" id="1.20.930.60">
    <property type="match status" value="1"/>
</dbReference>
<evidence type="ECO:0000256" key="2">
    <source>
        <dbReference type="ARBA" id="ARBA00009519"/>
    </source>
</evidence>
<dbReference type="Proteomes" id="UP000612746">
    <property type="component" value="Unassembled WGS sequence"/>
</dbReference>
<dbReference type="Gene3D" id="3.40.50.10880">
    <property type="entry name" value="Uncharacterised protein PF01937, DUF89, domain 3"/>
    <property type="match status" value="1"/>
</dbReference>
<dbReference type="InterPro" id="IPR039763">
    <property type="entry name" value="ARMT1"/>
</dbReference>
<dbReference type="GO" id="GO:0005634">
    <property type="term" value="C:nucleus"/>
    <property type="evidence" value="ECO:0007669"/>
    <property type="project" value="TreeGrafter"/>
</dbReference>
<proteinExistence type="inferred from homology"/>
<comment type="cofactor">
    <cofactor evidence="7">
        <name>Mn(2+)</name>
        <dbReference type="ChEBI" id="CHEBI:29035"/>
    </cofactor>
    <cofactor evidence="7">
        <name>Ni(2+)</name>
        <dbReference type="ChEBI" id="CHEBI:49786"/>
    </cofactor>
</comment>
<dbReference type="OrthoDB" id="541375at2759"/>
<evidence type="ECO:0000256" key="1">
    <source>
        <dbReference type="ARBA" id="ARBA00001326"/>
    </source>
</evidence>
<evidence type="ECO:0000256" key="6">
    <source>
        <dbReference type="ARBA" id="ARBA00048809"/>
    </source>
</evidence>
<organism evidence="9 10">
    <name type="scientific">Umbelopsis vinacea</name>
    <dbReference type="NCBI Taxonomy" id="44442"/>
    <lineage>
        <taxon>Eukaryota</taxon>
        <taxon>Fungi</taxon>
        <taxon>Fungi incertae sedis</taxon>
        <taxon>Mucoromycota</taxon>
        <taxon>Mucoromycotina</taxon>
        <taxon>Umbelopsidomycetes</taxon>
        <taxon>Umbelopsidales</taxon>
        <taxon>Umbelopsidaceae</taxon>
        <taxon>Umbelopsis</taxon>
    </lineage>
</organism>
<gene>
    <name evidence="9" type="ORF">INT44_004695</name>
</gene>
<comment type="caution">
    <text evidence="9">The sequence shown here is derived from an EMBL/GenBank/DDBJ whole genome shotgun (WGS) entry which is preliminary data.</text>
</comment>
<keyword evidence="3 7" id="KW-0479">Metal-binding</keyword>
<dbReference type="PANTHER" id="PTHR12260">
    <property type="entry name" value="DAMAGE-CONTROL PHOSPHATASE ARMT1"/>
    <property type="match status" value="1"/>
</dbReference>
<dbReference type="Pfam" id="PF01937">
    <property type="entry name" value="ARMT1-like_dom"/>
    <property type="match status" value="1"/>
</dbReference>
<protein>
    <recommendedName>
        <fullName evidence="7">Sugar phosphate phosphatase</fullName>
        <ecNumber evidence="7">3.1.3.-</ecNumber>
    </recommendedName>
</protein>
<accession>A0A8H7PFZ3</accession>
<dbReference type="EMBL" id="JAEPRA010000021">
    <property type="protein sequence ID" value="KAG2172954.1"/>
    <property type="molecule type" value="Genomic_DNA"/>
</dbReference>
<evidence type="ECO:0000256" key="5">
    <source>
        <dbReference type="ARBA" id="ARBA00023211"/>
    </source>
</evidence>
<comment type="domain">
    <text evidence="7">Subfamily III proteins have a conserved RTxK motif about 40-50 residues from the C-terminus; the threonine may be replaced by serine or cysteine.</text>
</comment>
<dbReference type="GO" id="GO:0016791">
    <property type="term" value="F:phosphatase activity"/>
    <property type="evidence" value="ECO:0007669"/>
    <property type="project" value="TreeGrafter"/>
</dbReference>
<name>A0A8H7PFZ3_9FUNG</name>
<comment type="catalytic activity">
    <reaction evidence="6 7">
        <text>beta-D-fructose 6-phosphate = dihydroxyacetone + D-glyceraldehyde 3-phosphate</text>
        <dbReference type="Rhea" id="RHEA:28002"/>
        <dbReference type="ChEBI" id="CHEBI:16016"/>
        <dbReference type="ChEBI" id="CHEBI:57634"/>
        <dbReference type="ChEBI" id="CHEBI:59776"/>
    </reaction>
</comment>
<evidence type="ECO:0000313" key="10">
    <source>
        <dbReference type="Proteomes" id="UP000612746"/>
    </source>
</evidence>
<evidence type="ECO:0000256" key="4">
    <source>
        <dbReference type="ARBA" id="ARBA00022801"/>
    </source>
</evidence>
<comment type="similarity">
    <text evidence="2 7">Belongs to the damage-control phosphatase family. Sugar phosphate phosphatase III subfamily.</text>
</comment>
<evidence type="ECO:0000313" key="9">
    <source>
        <dbReference type="EMBL" id="KAG2172954.1"/>
    </source>
</evidence>
<keyword evidence="5 7" id="KW-0464">Manganese</keyword>
<dbReference type="AlphaFoldDB" id="A0A8H7PFZ3"/>
<keyword evidence="4 7" id="KW-0378">Hydrolase</keyword>
<dbReference type="InterPro" id="IPR036075">
    <property type="entry name" value="ARMT-1-like_metal-bd_sf"/>
</dbReference>
<comment type="catalytic activity">
    <reaction evidence="1 7">
        <text>beta-D-fructose 1-phosphate + H2O = D-fructose + phosphate</text>
        <dbReference type="Rhea" id="RHEA:35603"/>
        <dbReference type="ChEBI" id="CHEBI:15377"/>
        <dbReference type="ChEBI" id="CHEBI:37721"/>
        <dbReference type="ChEBI" id="CHEBI:43474"/>
        <dbReference type="ChEBI" id="CHEBI:138881"/>
    </reaction>
</comment>
<comment type="function">
    <text evidence="7">Metal-dependent phosphatase that shows phosphatase activity against several substrates, including fructose-1-phosphate and fructose-6-phosphate. Its preference for fructose-1-phosphate, a strong glycating agent that causes DNA damage rather than a canonical yeast metabolite, suggests a damage-control function in hexose phosphate metabolism.</text>
</comment>
<keyword evidence="10" id="KW-1185">Reference proteome</keyword>
<evidence type="ECO:0000256" key="3">
    <source>
        <dbReference type="ARBA" id="ARBA00022723"/>
    </source>
</evidence>
<dbReference type="InterPro" id="IPR002791">
    <property type="entry name" value="ARMT1-like_metal-bd"/>
</dbReference>
<reference evidence="9" key="1">
    <citation type="submission" date="2020-12" db="EMBL/GenBank/DDBJ databases">
        <title>Metabolic potential, ecology and presence of endohyphal bacteria is reflected in genomic diversity of Mucoromycotina.</title>
        <authorList>
            <person name="Muszewska A."/>
            <person name="Okrasinska A."/>
            <person name="Steczkiewicz K."/>
            <person name="Drgas O."/>
            <person name="Orlowska M."/>
            <person name="Perlinska-Lenart U."/>
            <person name="Aleksandrzak-Piekarczyk T."/>
            <person name="Szatraj K."/>
            <person name="Zielenkiewicz U."/>
            <person name="Pilsyk S."/>
            <person name="Malc E."/>
            <person name="Mieczkowski P."/>
            <person name="Kruszewska J.S."/>
            <person name="Biernat P."/>
            <person name="Pawlowska J."/>
        </authorList>
    </citation>
    <scope>NUCLEOTIDE SEQUENCE</scope>
    <source>
        <strain evidence="9">WA0000051536</strain>
    </source>
</reference>
<evidence type="ECO:0000259" key="8">
    <source>
        <dbReference type="Pfam" id="PF01937"/>
    </source>
</evidence>
<evidence type="ECO:0000256" key="7">
    <source>
        <dbReference type="RuleBase" id="RU367030"/>
    </source>
</evidence>